<name>A0A644Y5I4_9ZZZZ</name>
<dbReference type="AlphaFoldDB" id="A0A644Y5I4"/>
<sequence length="238" mass="26734">MPGWPFPSLSAVLSAFSGKTSKIRTSEKDRASQAKRTCQYPWTPAPARPRDRTSVPARARTAAPPTDPVLKAVSVLPSKSARGVPSFPSKRSTSPFRKGRERTGLSGKIVRAFRPQKSSARQGMRRREFFSLLTAVLRGTVMAPSFSRAAAFIASSAASINPRKVKHDSMWLLFMRNTPDHLFLENNRTLVKNRFYSISNFPPEQKRSDFSQRKDPFSKVHNEPFVKKLKVPKISTYP</sequence>
<reference evidence="2" key="1">
    <citation type="submission" date="2019-08" db="EMBL/GenBank/DDBJ databases">
        <authorList>
            <person name="Kucharzyk K."/>
            <person name="Murdoch R.W."/>
            <person name="Higgins S."/>
            <person name="Loffler F."/>
        </authorList>
    </citation>
    <scope>NUCLEOTIDE SEQUENCE</scope>
</reference>
<protein>
    <submittedName>
        <fullName evidence="2">Uncharacterized protein</fullName>
    </submittedName>
</protein>
<dbReference type="EMBL" id="VSSQ01004092">
    <property type="protein sequence ID" value="MPM23700.1"/>
    <property type="molecule type" value="Genomic_DNA"/>
</dbReference>
<feature type="region of interest" description="Disordered" evidence="1">
    <location>
        <begin position="17"/>
        <end position="64"/>
    </location>
</feature>
<accession>A0A644Y5I4</accession>
<comment type="caution">
    <text evidence="2">The sequence shown here is derived from an EMBL/GenBank/DDBJ whole genome shotgun (WGS) entry which is preliminary data.</text>
</comment>
<feature type="region of interest" description="Disordered" evidence="1">
    <location>
        <begin position="81"/>
        <end position="101"/>
    </location>
</feature>
<proteinExistence type="predicted"/>
<organism evidence="2">
    <name type="scientific">bioreactor metagenome</name>
    <dbReference type="NCBI Taxonomy" id="1076179"/>
    <lineage>
        <taxon>unclassified sequences</taxon>
        <taxon>metagenomes</taxon>
        <taxon>ecological metagenomes</taxon>
    </lineage>
</organism>
<evidence type="ECO:0000313" key="2">
    <source>
        <dbReference type="EMBL" id="MPM23700.1"/>
    </source>
</evidence>
<gene>
    <name evidence="2" type="ORF">SDC9_70174</name>
</gene>
<evidence type="ECO:0000256" key="1">
    <source>
        <dbReference type="SAM" id="MobiDB-lite"/>
    </source>
</evidence>